<dbReference type="AlphaFoldDB" id="A0A644XK25"/>
<feature type="transmembrane region" description="Helical" evidence="9">
    <location>
        <begin position="262"/>
        <end position="283"/>
    </location>
</feature>
<dbReference type="NCBIfam" id="TIGR00916">
    <property type="entry name" value="2A0604s01"/>
    <property type="match status" value="2"/>
</dbReference>
<evidence type="ECO:0000256" key="6">
    <source>
        <dbReference type="ARBA" id="ARBA00022989"/>
    </source>
</evidence>
<feature type="domain" description="Protein export membrane protein SecD/SecF C-terminal" evidence="10">
    <location>
        <begin position="245"/>
        <end position="409"/>
    </location>
</feature>
<protein>
    <submittedName>
        <fullName evidence="13">Protein translocase subunit SecDF</fullName>
    </submittedName>
</protein>
<dbReference type="Pfam" id="PF21760">
    <property type="entry name" value="SecD_1st"/>
    <property type="match status" value="1"/>
</dbReference>
<keyword evidence="2" id="KW-0813">Transport</keyword>
<keyword evidence="8 9" id="KW-0472">Membrane</keyword>
<feature type="transmembrane region" description="Helical" evidence="9">
    <location>
        <begin position="314"/>
        <end position="333"/>
    </location>
</feature>
<dbReference type="Pfam" id="PF02355">
    <property type="entry name" value="SecD_SecF_C"/>
    <property type="match status" value="2"/>
</dbReference>
<dbReference type="GO" id="GO:0015450">
    <property type="term" value="F:protein-transporting ATPase activity"/>
    <property type="evidence" value="ECO:0007669"/>
    <property type="project" value="InterPro"/>
</dbReference>
<feature type="transmembrane region" description="Helical" evidence="9">
    <location>
        <begin position="589"/>
        <end position="610"/>
    </location>
</feature>
<evidence type="ECO:0000313" key="13">
    <source>
        <dbReference type="EMBL" id="MPM14424.1"/>
    </source>
</evidence>
<gene>
    <name evidence="13" type="primary">secDF_9</name>
    <name evidence="13" type="ORF">SDC9_60786</name>
</gene>
<keyword evidence="5" id="KW-0653">Protein transport</keyword>
<dbReference type="InterPro" id="IPR005665">
    <property type="entry name" value="SecF_bac"/>
</dbReference>
<sequence>MKKSKLYFVIVLVFIAAMAFANFQGVSQLGIPAVTDTKNGIRLGLDLVGGSYMTYEVRDSQNIDQQELADGMSTVVQLLQGRLDSLGYSEATMSKVGTDRVTIEIPSVGDPAEAEAKLGSTAELNLLDSDGTVVLTGSDILSAKPLYGKTTKNGADEYFVRVSLSEAGQKAFYDATARMSTQEKIAAKKNYILIVLDGKVQSSPSVSSAINSDEFIIEGHFTEESVKWLAHVISAGRLPFALDLIDSSSIGPTLGEKSLDTGLVAGAIGLGLVMLFMLIFYRLPGLVADIALVFYMLLVGLTLSVMHINLSLPGIAGIILSIGMAVDANIVIFERIKEELRFGKTVRSAVKAGFTRATAAIVDSNVTTIIAGLVLKFLGSGLIVSFANTLLIGVIASMFTAIVISHILLNGFVEFGATKLSLFGVKSEEKPLTEPKFGFVAKRTIFLTCAIVVLAVGMGSLFYQGFELDVDFTGGTKLTLDTHMTLDREKMDEIANVVEDTVGSRPTIQKSGDGTVAILKMKELGTEDRAALFTALEKSFGITADDRQSIQNISATVGDELTRKAMISVAVTTLLMLIYIAIRFELRSGFVAVIMLMHDVLVLLTVYTIFRIPINTSVIAAILTIVGYSINATIVIFDRIRENKKLYSKRPFDSIVDLSISQTMMRSIGTTVTTLMTVVTLYILGVTSVRAFAFPLIVGILAGFYSSVLLAGPVWAAFRKS</sequence>
<feature type="transmembrane region" description="Helical" evidence="9">
    <location>
        <begin position="692"/>
        <end position="718"/>
    </location>
</feature>
<dbReference type="InterPro" id="IPR022646">
    <property type="entry name" value="SecD/SecF_CS"/>
</dbReference>
<feature type="transmembrane region" description="Helical" evidence="9">
    <location>
        <begin position="390"/>
        <end position="413"/>
    </location>
</feature>
<dbReference type="InterPro" id="IPR005791">
    <property type="entry name" value="SecD"/>
</dbReference>
<evidence type="ECO:0000259" key="11">
    <source>
        <dbReference type="Pfam" id="PF21760"/>
    </source>
</evidence>
<dbReference type="InterPro" id="IPR022645">
    <property type="entry name" value="SecD/SecF_bac"/>
</dbReference>
<feature type="transmembrane region" description="Helical" evidence="9">
    <location>
        <begin position="290"/>
        <end position="308"/>
    </location>
</feature>
<reference evidence="13" key="1">
    <citation type="submission" date="2019-08" db="EMBL/GenBank/DDBJ databases">
        <authorList>
            <person name="Kucharzyk K."/>
            <person name="Murdoch R.W."/>
            <person name="Higgins S."/>
            <person name="Loffler F."/>
        </authorList>
    </citation>
    <scope>NUCLEOTIDE SEQUENCE</scope>
</reference>
<feature type="transmembrane region" description="Helical" evidence="9">
    <location>
        <begin position="565"/>
        <end position="582"/>
    </location>
</feature>
<feature type="domain" description="Protein translocase subunit SecDF P1" evidence="11">
    <location>
        <begin position="73"/>
        <end position="129"/>
    </location>
</feature>
<evidence type="ECO:0000256" key="2">
    <source>
        <dbReference type="ARBA" id="ARBA00022448"/>
    </source>
</evidence>
<dbReference type="GO" id="GO:0006886">
    <property type="term" value="P:intracellular protein transport"/>
    <property type="evidence" value="ECO:0007669"/>
    <property type="project" value="InterPro"/>
</dbReference>
<dbReference type="InterPro" id="IPR048634">
    <property type="entry name" value="SecD_SecF_C"/>
</dbReference>
<evidence type="ECO:0000256" key="5">
    <source>
        <dbReference type="ARBA" id="ARBA00022927"/>
    </source>
</evidence>
<dbReference type="NCBIfam" id="TIGR00966">
    <property type="entry name" value="transloc_SecF"/>
    <property type="match status" value="1"/>
</dbReference>
<evidence type="ECO:0000259" key="12">
    <source>
        <dbReference type="Pfam" id="PF22599"/>
    </source>
</evidence>
<keyword evidence="6 9" id="KW-1133">Transmembrane helix</keyword>
<feature type="domain" description="Protein export membrane protein SecD/SecF C-terminal" evidence="10">
    <location>
        <begin position="546"/>
        <end position="720"/>
    </location>
</feature>
<dbReference type="Gene3D" id="1.20.1640.10">
    <property type="entry name" value="Multidrug efflux transporter AcrB transmembrane domain"/>
    <property type="match status" value="2"/>
</dbReference>
<comment type="subcellular location">
    <subcellularLocation>
        <location evidence="1">Cell membrane</location>
        <topology evidence="1">Multi-pass membrane protein</topology>
    </subcellularLocation>
</comment>
<feature type="domain" description="SecDF P1 head subdomain" evidence="12">
    <location>
        <begin position="132"/>
        <end position="239"/>
    </location>
</feature>
<dbReference type="NCBIfam" id="TIGR01129">
    <property type="entry name" value="secD"/>
    <property type="match status" value="1"/>
</dbReference>
<comment type="caution">
    <text evidence="13">The sequence shown here is derived from an EMBL/GenBank/DDBJ whole genome shotgun (WGS) entry which is preliminary data.</text>
</comment>
<dbReference type="Pfam" id="PF22599">
    <property type="entry name" value="SecDF_P1_head"/>
    <property type="match status" value="1"/>
</dbReference>
<evidence type="ECO:0000256" key="8">
    <source>
        <dbReference type="ARBA" id="ARBA00023136"/>
    </source>
</evidence>
<name>A0A644XK25_9ZZZZ</name>
<evidence type="ECO:0000256" key="4">
    <source>
        <dbReference type="ARBA" id="ARBA00022692"/>
    </source>
</evidence>
<feature type="transmembrane region" description="Helical" evidence="9">
    <location>
        <begin position="445"/>
        <end position="463"/>
    </location>
</feature>
<accession>A0A644XK25</accession>
<dbReference type="InterPro" id="IPR054384">
    <property type="entry name" value="SecDF_P1_head"/>
</dbReference>
<feature type="transmembrane region" description="Helical" evidence="9">
    <location>
        <begin position="668"/>
        <end position="686"/>
    </location>
</feature>
<dbReference type="PANTHER" id="PTHR30081">
    <property type="entry name" value="PROTEIN-EXPORT MEMBRANE PROTEIN SEC"/>
    <property type="match status" value="1"/>
</dbReference>
<feature type="transmembrane region" description="Helical" evidence="9">
    <location>
        <begin position="354"/>
        <end position="378"/>
    </location>
</feature>
<dbReference type="HAMAP" id="MF_01463_B">
    <property type="entry name" value="SecD_B"/>
    <property type="match status" value="1"/>
</dbReference>
<dbReference type="InterPro" id="IPR048631">
    <property type="entry name" value="SecD_1st"/>
</dbReference>
<dbReference type="PANTHER" id="PTHR30081:SF1">
    <property type="entry name" value="PROTEIN TRANSLOCASE SUBUNIT SECD"/>
    <property type="match status" value="1"/>
</dbReference>
<dbReference type="InterPro" id="IPR055344">
    <property type="entry name" value="SecD_SecF_C_bact"/>
</dbReference>
<keyword evidence="7" id="KW-0811">Translocation</keyword>
<evidence type="ECO:0000256" key="7">
    <source>
        <dbReference type="ARBA" id="ARBA00023010"/>
    </source>
</evidence>
<dbReference type="InterPro" id="IPR022813">
    <property type="entry name" value="SecD/SecF_arch_bac"/>
</dbReference>
<dbReference type="SUPFAM" id="SSF82866">
    <property type="entry name" value="Multidrug efflux transporter AcrB transmembrane domain"/>
    <property type="match status" value="2"/>
</dbReference>
<evidence type="ECO:0000259" key="10">
    <source>
        <dbReference type="Pfam" id="PF02355"/>
    </source>
</evidence>
<proteinExistence type="inferred from homology"/>
<evidence type="ECO:0000256" key="9">
    <source>
        <dbReference type="SAM" id="Phobius"/>
    </source>
</evidence>
<dbReference type="Gene3D" id="3.30.1360.200">
    <property type="match status" value="1"/>
</dbReference>
<organism evidence="13">
    <name type="scientific">bioreactor metagenome</name>
    <dbReference type="NCBI Taxonomy" id="1076179"/>
    <lineage>
        <taxon>unclassified sequences</taxon>
        <taxon>metagenomes</taxon>
        <taxon>ecological metagenomes</taxon>
    </lineage>
</organism>
<feature type="transmembrane region" description="Helical" evidence="9">
    <location>
        <begin position="616"/>
        <end position="637"/>
    </location>
</feature>
<dbReference type="EMBL" id="VSSQ01002276">
    <property type="protein sequence ID" value="MPM14424.1"/>
    <property type="molecule type" value="Genomic_DNA"/>
</dbReference>
<dbReference type="GO" id="GO:0005886">
    <property type="term" value="C:plasma membrane"/>
    <property type="evidence" value="ECO:0007669"/>
    <property type="project" value="UniProtKB-SubCell"/>
</dbReference>
<dbReference type="Pfam" id="PF07549">
    <property type="entry name" value="Sec_GG"/>
    <property type="match status" value="1"/>
</dbReference>
<evidence type="ECO:0000256" key="1">
    <source>
        <dbReference type="ARBA" id="ARBA00004651"/>
    </source>
</evidence>
<dbReference type="PRINTS" id="PR01755">
    <property type="entry name" value="SECFTRNLCASE"/>
</dbReference>
<keyword evidence="3" id="KW-1003">Cell membrane</keyword>
<keyword evidence="4 9" id="KW-0812">Transmembrane</keyword>
<evidence type="ECO:0000256" key="3">
    <source>
        <dbReference type="ARBA" id="ARBA00022475"/>
    </source>
</evidence>
<dbReference type="HAMAP" id="MF_01464_B">
    <property type="entry name" value="SecF_B"/>
    <property type="match status" value="1"/>
</dbReference>
<dbReference type="Gene3D" id="3.30.70.3400">
    <property type="match status" value="1"/>
</dbReference>